<protein>
    <submittedName>
        <fullName evidence="1">Uncharacterized protein</fullName>
    </submittedName>
</protein>
<proteinExistence type="predicted"/>
<evidence type="ECO:0000313" key="2">
    <source>
        <dbReference type="Proteomes" id="UP000254945"/>
    </source>
</evidence>
<dbReference type="Proteomes" id="UP000254945">
    <property type="component" value="Unassembled WGS sequence"/>
</dbReference>
<reference evidence="1 2" key="1">
    <citation type="submission" date="2018-06" db="EMBL/GenBank/DDBJ databases">
        <authorList>
            <consortium name="Pathogen Informatics"/>
            <person name="Doyle S."/>
        </authorList>
    </citation>
    <scope>NUCLEOTIDE SEQUENCE [LARGE SCALE GENOMIC DNA]</scope>
    <source>
        <strain evidence="1 2">NCTC4524</strain>
    </source>
</reference>
<dbReference type="AlphaFoldDB" id="A0A378SWC2"/>
<accession>A0A378SWC2</accession>
<sequence>MAGGFAAASLSWWCCAGLSGRPASEVLACNEFRLGGHLPGVKMCVEPGSAVEYPWGMALWKLRSAVGVAVLLVSVSMMTAACTSADPGSSQGLHAVDPASAEGNAMLQTATNAAAKELGKPVKLAPTKFNAEQGWTYLSATIQEPDGTKIDWSGTPLAEAAANGGASNRFDGLFQSGGSAPALIESSVGATNPVWEFWRQTHPSVPDGIFH</sequence>
<name>A0A378SWC2_9MYCO</name>
<dbReference type="EMBL" id="UGQQ01000001">
    <property type="protein sequence ID" value="STZ52788.1"/>
    <property type="molecule type" value="Genomic_DNA"/>
</dbReference>
<gene>
    <name evidence="1" type="ORF">NCTC4524_00439</name>
</gene>
<evidence type="ECO:0000313" key="1">
    <source>
        <dbReference type="EMBL" id="STZ52788.1"/>
    </source>
</evidence>
<organism evidence="1 2">
    <name type="scientific">Mycolicibacterium senegalense</name>
    <dbReference type="NCBI Taxonomy" id="1796"/>
    <lineage>
        <taxon>Bacteria</taxon>
        <taxon>Bacillati</taxon>
        <taxon>Actinomycetota</taxon>
        <taxon>Actinomycetes</taxon>
        <taxon>Mycobacteriales</taxon>
        <taxon>Mycobacteriaceae</taxon>
        <taxon>Mycolicibacterium</taxon>
    </lineage>
</organism>
<dbReference type="STRING" id="1796.ABW05_21780"/>